<dbReference type="Proteomes" id="UP000034366">
    <property type="component" value="Unassembled WGS sequence"/>
</dbReference>
<evidence type="ECO:0000256" key="2">
    <source>
        <dbReference type="ARBA" id="ARBA00022679"/>
    </source>
</evidence>
<dbReference type="GO" id="GO:0008374">
    <property type="term" value="F:O-acyltransferase activity"/>
    <property type="evidence" value="ECO:0007669"/>
    <property type="project" value="TreeGrafter"/>
</dbReference>
<name>A0A0G0I1T3_9BACT</name>
<organism evidence="3 4">
    <name type="scientific">Candidatus Woesebacteria bacterium GW2011_GWD1_38_10</name>
    <dbReference type="NCBI Taxonomy" id="1618592"/>
    <lineage>
        <taxon>Bacteria</taxon>
        <taxon>Candidatus Woeseibacteriota</taxon>
    </lineage>
</organism>
<comment type="caution">
    <text evidence="3">The sequence shown here is derived from an EMBL/GenBank/DDBJ whole genome shotgun (WGS) entry which is preliminary data.</text>
</comment>
<dbReference type="CDD" id="cd04647">
    <property type="entry name" value="LbH_MAT_like"/>
    <property type="match status" value="1"/>
</dbReference>
<proteinExistence type="inferred from homology"/>
<comment type="similarity">
    <text evidence="1">Belongs to the transferase hexapeptide repeat family.</text>
</comment>
<dbReference type="InterPro" id="IPR001451">
    <property type="entry name" value="Hexapep"/>
</dbReference>
<keyword evidence="2 3" id="KW-0808">Transferase</keyword>
<dbReference type="PANTHER" id="PTHR23416:SF23">
    <property type="entry name" value="ACETYLTRANSFERASE C18B11.09C-RELATED"/>
    <property type="match status" value="1"/>
</dbReference>
<sequence length="210" mass="23232">MSNITFQKGKVSFTDKYGHKLTTYEAMGKIIVRIKNVFIDFQLFLLHLVSDIVPSHIIRKCIFTLMGVKIGKHTTIHMRCRVFDPKNITIGNDTIIGDGAFLDGRDKLSIGDHVDIASEVMIYNSEHDINDQQFKAGISPVTIEDYVFVGPRAIILPGVKIGKGAIVAAGCVVTKNVPEYAIYAGIPGKVIGERKNKNPGYILGRARLFQ</sequence>
<dbReference type="InterPro" id="IPR051159">
    <property type="entry name" value="Hexapeptide_acetyltransf"/>
</dbReference>
<dbReference type="Gene3D" id="2.160.10.10">
    <property type="entry name" value="Hexapeptide repeat proteins"/>
    <property type="match status" value="1"/>
</dbReference>
<dbReference type="PANTHER" id="PTHR23416">
    <property type="entry name" value="SIALIC ACID SYNTHASE-RELATED"/>
    <property type="match status" value="1"/>
</dbReference>
<protein>
    <submittedName>
        <fullName evidence="3">Acetyltransferase</fullName>
    </submittedName>
</protein>
<dbReference type="EMBL" id="LBTW01000029">
    <property type="protein sequence ID" value="KKQ48542.1"/>
    <property type="molecule type" value="Genomic_DNA"/>
</dbReference>
<reference evidence="3 4" key="1">
    <citation type="journal article" date="2015" name="Nature">
        <title>rRNA introns, odd ribosomes, and small enigmatic genomes across a large radiation of phyla.</title>
        <authorList>
            <person name="Brown C.T."/>
            <person name="Hug L.A."/>
            <person name="Thomas B.C."/>
            <person name="Sharon I."/>
            <person name="Castelle C.J."/>
            <person name="Singh A."/>
            <person name="Wilkins M.J."/>
            <person name="Williams K.H."/>
            <person name="Banfield J.F."/>
        </authorList>
    </citation>
    <scope>NUCLEOTIDE SEQUENCE [LARGE SCALE GENOMIC DNA]</scope>
</reference>
<evidence type="ECO:0000313" key="4">
    <source>
        <dbReference type="Proteomes" id="UP000034366"/>
    </source>
</evidence>
<dbReference type="GO" id="GO:0005829">
    <property type="term" value="C:cytosol"/>
    <property type="evidence" value="ECO:0007669"/>
    <property type="project" value="TreeGrafter"/>
</dbReference>
<dbReference type="SUPFAM" id="SSF51161">
    <property type="entry name" value="Trimeric LpxA-like enzymes"/>
    <property type="match status" value="1"/>
</dbReference>
<dbReference type="AlphaFoldDB" id="A0A0G0I1T3"/>
<gene>
    <name evidence="3" type="ORF">US67_C0029G0008</name>
</gene>
<dbReference type="InterPro" id="IPR011004">
    <property type="entry name" value="Trimer_LpxA-like_sf"/>
</dbReference>
<accession>A0A0G0I1T3</accession>
<dbReference type="Pfam" id="PF00132">
    <property type="entry name" value="Hexapep"/>
    <property type="match status" value="1"/>
</dbReference>
<evidence type="ECO:0000256" key="1">
    <source>
        <dbReference type="ARBA" id="ARBA00007274"/>
    </source>
</evidence>
<evidence type="ECO:0000313" key="3">
    <source>
        <dbReference type="EMBL" id="KKQ48542.1"/>
    </source>
</evidence>